<sequence>MPNRTNRRSLAALTAVPVLAAGLTACGSGNDEDVLRVAASPTPHAEILQYVKDELADDAGLEIEILEFSDYVQPNVATTDGEVDANYFQHQPYLDNYNAENGTDLVGVGDVHVEPLGLYSKQLGSADDLADGAQVAIPGDATNGARALQLLADNGIIALEEGVDEDAATVEDIADNPKDLDIKPLEAAQLPRSLDDADAAVINTNYALEADLAPEEDALLIEPSQGNPYANLVATTPENEDDEKVVQLVKLLQSDKVKKFIEEEYDGAILAAF</sequence>
<feature type="signal peptide" evidence="7">
    <location>
        <begin position="1"/>
        <end position="20"/>
    </location>
</feature>
<comment type="similarity">
    <text evidence="6">Belongs to the nlpA lipoprotein family.</text>
</comment>
<dbReference type="Pfam" id="PF03180">
    <property type="entry name" value="Lipoprotein_9"/>
    <property type="match status" value="1"/>
</dbReference>
<evidence type="ECO:0000313" key="8">
    <source>
        <dbReference type="EMBL" id="MFC4335477.1"/>
    </source>
</evidence>
<proteinExistence type="inferred from homology"/>
<dbReference type="EMBL" id="JBHSDK010000013">
    <property type="protein sequence ID" value="MFC4335477.1"/>
    <property type="molecule type" value="Genomic_DNA"/>
</dbReference>
<organism evidence="8 9">
    <name type="scientific">Salininema proteolyticum</name>
    <dbReference type="NCBI Taxonomy" id="1607685"/>
    <lineage>
        <taxon>Bacteria</taxon>
        <taxon>Bacillati</taxon>
        <taxon>Actinomycetota</taxon>
        <taxon>Actinomycetes</taxon>
        <taxon>Glycomycetales</taxon>
        <taxon>Glycomycetaceae</taxon>
        <taxon>Salininema</taxon>
    </lineage>
</organism>
<dbReference type="PANTHER" id="PTHR30429">
    <property type="entry name" value="D-METHIONINE-BINDING LIPOPROTEIN METQ"/>
    <property type="match status" value="1"/>
</dbReference>
<reference evidence="9" key="1">
    <citation type="journal article" date="2019" name="Int. J. Syst. Evol. Microbiol.">
        <title>The Global Catalogue of Microorganisms (GCM) 10K type strain sequencing project: providing services to taxonomists for standard genome sequencing and annotation.</title>
        <authorList>
            <consortium name="The Broad Institute Genomics Platform"/>
            <consortium name="The Broad Institute Genome Sequencing Center for Infectious Disease"/>
            <person name="Wu L."/>
            <person name="Ma J."/>
        </authorList>
    </citation>
    <scope>NUCLEOTIDE SEQUENCE [LARGE SCALE GENOMIC DNA]</scope>
    <source>
        <strain evidence="9">IBRC-M 10908</strain>
    </source>
</reference>
<dbReference type="Proteomes" id="UP001595823">
    <property type="component" value="Unassembled WGS sequence"/>
</dbReference>
<name>A0ABV8TYC3_9ACTN</name>
<keyword evidence="4" id="KW-0564">Palmitate</keyword>
<keyword evidence="3" id="KW-0472">Membrane</keyword>
<dbReference type="RefSeq" id="WP_380620357.1">
    <property type="nucleotide sequence ID" value="NZ_JBHSDK010000013.1"/>
</dbReference>
<evidence type="ECO:0000256" key="4">
    <source>
        <dbReference type="ARBA" id="ARBA00023139"/>
    </source>
</evidence>
<evidence type="ECO:0000313" key="9">
    <source>
        <dbReference type="Proteomes" id="UP001595823"/>
    </source>
</evidence>
<keyword evidence="5 6" id="KW-0449">Lipoprotein</keyword>
<evidence type="ECO:0000256" key="2">
    <source>
        <dbReference type="ARBA" id="ARBA00022729"/>
    </source>
</evidence>
<evidence type="ECO:0000256" key="7">
    <source>
        <dbReference type="SAM" id="SignalP"/>
    </source>
</evidence>
<evidence type="ECO:0000256" key="3">
    <source>
        <dbReference type="ARBA" id="ARBA00023136"/>
    </source>
</evidence>
<keyword evidence="9" id="KW-1185">Reference proteome</keyword>
<evidence type="ECO:0000256" key="1">
    <source>
        <dbReference type="ARBA" id="ARBA00004635"/>
    </source>
</evidence>
<dbReference type="PIRSF" id="PIRSF002854">
    <property type="entry name" value="MetQ"/>
    <property type="match status" value="1"/>
</dbReference>
<accession>A0ABV8TYC3</accession>
<evidence type="ECO:0000256" key="5">
    <source>
        <dbReference type="ARBA" id="ARBA00023288"/>
    </source>
</evidence>
<dbReference type="SUPFAM" id="SSF53850">
    <property type="entry name" value="Periplasmic binding protein-like II"/>
    <property type="match status" value="1"/>
</dbReference>
<evidence type="ECO:0000256" key="6">
    <source>
        <dbReference type="PIRNR" id="PIRNR002854"/>
    </source>
</evidence>
<dbReference type="PROSITE" id="PS51257">
    <property type="entry name" value="PROKAR_LIPOPROTEIN"/>
    <property type="match status" value="1"/>
</dbReference>
<dbReference type="PANTHER" id="PTHR30429:SF0">
    <property type="entry name" value="METHIONINE-BINDING LIPOPROTEIN METQ"/>
    <property type="match status" value="1"/>
</dbReference>
<comment type="subcellular location">
    <subcellularLocation>
        <location evidence="1">Membrane</location>
        <topology evidence="1">Lipid-anchor</topology>
    </subcellularLocation>
</comment>
<feature type="chain" id="PRO_5046595490" description="Lipoprotein" evidence="7">
    <location>
        <begin position="21"/>
        <end position="273"/>
    </location>
</feature>
<dbReference type="InterPro" id="IPR004872">
    <property type="entry name" value="Lipoprotein_NlpA"/>
</dbReference>
<gene>
    <name evidence="8" type="ORF">ACFPET_09730</name>
</gene>
<dbReference type="Gene3D" id="3.40.190.10">
    <property type="entry name" value="Periplasmic binding protein-like II"/>
    <property type="match status" value="2"/>
</dbReference>
<dbReference type="CDD" id="cd13597">
    <property type="entry name" value="PBP2_lipoprotein_Tp32"/>
    <property type="match status" value="1"/>
</dbReference>
<protein>
    <recommendedName>
        <fullName evidence="6">Lipoprotein</fullName>
    </recommendedName>
</protein>
<comment type="caution">
    <text evidence="8">The sequence shown here is derived from an EMBL/GenBank/DDBJ whole genome shotgun (WGS) entry which is preliminary data.</text>
</comment>
<keyword evidence="2 7" id="KW-0732">Signal</keyword>